<dbReference type="STRING" id="1003.SAMN04488541_101960"/>
<dbReference type="SUPFAM" id="SSF47781">
    <property type="entry name" value="RuvA domain 2-like"/>
    <property type="match status" value="1"/>
</dbReference>
<protein>
    <submittedName>
        <fullName evidence="1">Helix-hairpin-helix motif-containing protein</fullName>
    </submittedName>
</protein>
<dbReference type="RefSeq" id="WP_177217357.1">
    <property type="nucleotide sequence ID" value="NZ_FONY01000019.1"/>
</dbReference>
<dbReference type="AlphaFoldDB" id="A0A1I2GP22"/>
<gene>
    <name evidence="1" type="ORF">SAMN04488541_101960</name>
</gene>
<dbReference type="Proteomes" id="UP000199513">
    <property type="component" value="Unassembled WGS sequence"/>
</dbReference>
<accession>A0A1I2GP22</accession>
<evidence type="ECO:0000313" key="1">
    <source>
        <dbReference type="EMBL" id="SFF18983.1"/>
    </source>
</evidence>
<dbReference type="InterPro" id="IPR010994">
    <property type="entry name" value="RuvA_2-like"/>
</dbReference>
<dbReference type="EMBL" id="FONY01000019">
    <property type="protein sequence ID" value="SFF18983.1"/>
    <property type="molecule type" value="Genomic_DNA"/>
</dbReference>
<keyword evidence="2" id="KW-1185">Reference proteome</keyword>
<organism evidence="1 2">
    <name type="scientific">Thermoflexibacter ruber</name>
    <dbReference type="NCBI Taxonomy" id="1003"/>
    <lineage>
        <taxon>Bacteria</taxon>
        <taxon>Pseudomonadati</taxon>
        <taxon>Bacteroidota</taxon>
        <taxon>Cytophagia</taxon>
        <taxon>Cytophagales</taxon>
        <taxon>Thermoflexibacteraceae</taxon>
        <taxon>Thermoflexibacter</taxon>
    </lineage>
</organism>
<name>A0A1I2GP22_9BACT</name>
<reference evidence="1 2" key="1">
    <citation type="submission" date="2016-10" db="EMBL/GenBank/DDBJ databases">
        <authorList>
            <person name="de Groot N.N."/>
        </authorList>
    </citation>
    <scope>NUCLEOTIDE SEQUENCE [LARGE SCALE GENOMIC DNA]</scope>
    <source>
        <strain>GEY</strain>
        <strain evidence="2">DSM 9560</strain>
    </source>
</reference>
<sequence>MFLSYALPDGFAQTRPSLNPKVKPAEADLDNFIQSLFAVQDENINYEDAYEALYLYFANPLNLNTATRAELASLYILSENQLNSFFKHRAKNGELLSIYELQAIEDFDLGTIAKLLPFVTISETTFQQDNRSLLQKILEEPNKFLIYRHSRTLEQKEGYKPLTPADTLSNGNFRTRYAGSPDQVYARFRISHSKDFSLGFTLEKDAGEPLVWNPNKKQYGFDFISYHFALFNRGKLKALALGDYQIQIGQGLLLSAGFYIGKGAETVATVRRSNLGIRPYTSVLESGFFRGGAVAYQVGKFEVTTFLSATKQDANLASVGVDTLNEADAFTNAIVRTGLHRTPREIASKNQINEFTFGSDLTYRSKNQNFEIGMTALQTNFSAAILPLDRIYNRFEFSGKSNHNLGLHYNYLWQNFNFFGEIARSASGGIGAVSGFIATLSSKVEWAMLYRRYDKNFHSFYGNAFSENTRNINENGVYMGLKIKPNRRWTFAAYYDYFRFPWLKFLVDAPSNGYEFLSRISYQPAKTILLYAQFREETKGRNFEGNTARIDFVSPSTKRNYQLNADFKATDFLVLRSRVQWSTYQQEGGSQTSGYAIIQDLTYDKARWKFSTRFAIFDTDDFENRQYAFEKNVLYAFSVPAYNGIGFRNYYLFQYSLSRKIDLWFRYAYTTYRNQKSISSGLERITGNQKTDVHFQVRIKF</sequence>
<evidence type="ECO:0000313" key="2">
    <source>
        <dbReference type="Proteomes" id="UP000199513"/>
    </source>
</evidence>
<proteinExistence type="predicted"/>